<dbReference type="Proteomes" id="UP001178888">
    <property type="component" value="Unassembled WGS sequence"/>
</dbReference>
<reference evidence="1" key="1">
    <citation type="submission" date="2023-08" db="EMBL/GenBank/DDBJ databases">
        <title>Nitrogen cycling bacteria in agricultural field soils.</title>
        <authorList>
            <person name="Jang J."/>
        </authorList>
    </citation>
    <scope>NUCLEOTIDE SEQUENCE</scope>
    <source>
        <strain evidence="1">PS3-36</strain>
    </source>
</reference>
<accession>A0AA90QUL6</accession>
<sequence length="60" mass="6683">MDTAIQQWASFIQQLDSYPTIGDAFTTIGHRHPTIGELYTTIGHRYPTMGGEPYPTISQA</sequence>
<name>A0AA90QUL6_9BACI</name>
<gene>
    <name evidence="1" type="ORF">RCG21_01315</name>
</gene>
<protein>
    <submittedName>
        <fullName evidence="1">Uncharacterized protein</fullName>
    </submittedName>
</protein>
<comment type="caution">
    <text evidence="1">The sequence shown here is derived from an EMBL/GenBank/DDBJ whole genome shotgun (WGS) entry which is preliminary data.</text>
</comment>
<proteinExistence type="predicted"/>
<dbReference type="EMBL" id="JAVGVR010000001">
    <property type="protein sequence ID" value="MDQ6595102.1"/>
    <property type="molecule type" value="Genomic_DNA"/>
</dbReference>
<evidence type="ECO:0000313" key="2">
    <source>
        <dbReference type="Proteomes" id="UP001178888"/>
    </source>
</evidence>
<dbReference type="RefSeq" id="WP_308912808.1">
    <property type="nucleotide sequence ID" value="NZ_JAVGVR010000001.1"/>
</dbReference>
<evidence type="ECO:0000313" key="1">
    <source>
        <dbReference type="EMBL" id="MDQ6595102.1"/>
    </source>
</evidence>
<keyword evidence="2" id="KW-1185">Reference proteome</keyword>
<dbReference type="AlphaFoldDB" id="A0AA90QUL6"/>
<organism evidence="1 2">
    <name type="scientific">Bacillus salipaludis</name>
    <dbReference type="NCBI Taxonomy" id="2547811"/>
    <lineage>
        <taxon>Bacteria</taxon>
        <taxon>Bacillati</taxon>
        <taxon>Bacillota</taxon>
        <taxon>Bacilli</taxon>
        <taxon>Bacillales</taxon>
        <taxon>Bacillaceae</taxon>
        <taxon>Bacillus</taxon>
    </lineage>
</organism>